<evidence type="ECO:0000259" key="3">
    <source>
        <dbReference type="Pfam" id="PF20152"/>
    </source>
</evidence>
<dbReference type="AlphaFoldDB" id="G4T9J6"/>
<sequence>MNTPPPGNWTNTPSPQLGLNSGPLPAPQALLGPQLAVTLLQVLSQGVLFTQISTYFSSPRVSRQSKGSRDGWPLIAYVLVVSSLSLVQTCRYIFTAHLILVDHRDFFSDKTRWIDPLLNALISCLIRLFYIHRIWRMTNKWWVPAPLVLVQLGICVAQGWLVAVDLAIIGSTVLDLVLASILGYLVLNSRTGVRYLDKFLERIAIFFWSCAIPPALLMIPAVVIYHVATSRLAALWCTICIATSIKLYHHSLLRSLNSRDRHQKRLQHEREAFNDANFRSDISQSLRQELGGTAADTDRMRTSVASTAVSHHTVSVPNYSLPLNSSKTRFLSSKSLVHNNYLPPTLSSISQSPTPGDGTDFPESFMKD</sequence>
<dbReference type="OMA" id="WCTICIA"/>
<evidence type="ECO:0000256" key="1">
    <source>
        <dbReference type="SAM" id="MobiDB-lite"/>
    </source>
</evidence>
<dbReference type="Pfam" id="PF20152">
    <property type="entry name" value="DUF6534"/>
    <property type="match status" value="1"/>
</dbReference>
<dbReference type="InterPro" id="IPR045339">
    <property type="entry name" value="DUF6534"/>
</dbReference>
<evidence type="ECO:0000313" key="4">
    <source>
        <dbReference type="EMBL" id="CCA67968.1"/>
    </source>
</evidence>
<dbReference type="HOGENOM" id="CLU_752497_0_0_1"/>
<proteinExistence type="predicted"/>
<keyword evidence="5" id="KW-1185">Reference proteome</keyword>
<dbReference type="PANTHER" id="PTHR40465">
    <property type="entry name" value="CHROMOSOME 1, WHOLE GENOME SHOTGUN SEQUENCE"/>
    <property type="match status" value="1"/>
</dbReference>
<feature type="compositionally biased region" description="Polar residues" evidence="1">
    <location>
        <begin position="345"/>
        <end position="354"/>
    </location>
</feature>
<keyword evidence="2" id="KW-1133">Transmembrane helix</keyword>
<feature type="transmembrane region" description="Helical" evidence="2">
    <location>
        <begin position="199"/>
        <end position="227"/>
    </location>
</feature>
<protein>
    <recommendedName>
        <fullName evidence="3">DUF6534 domain-containing protein</fullName>
    </recommendedName>
</protein>
<evidence type="ECO:0000256" key="2">
    <source>
        <dbReference type="SAM" id="Phobius"/>
    </source>
</evidence>
<keyword evidence="2" id="KW-0812">Transmembrane</keyword>
<feature type="transmembrane region" description="Helical" evidence="2">
    <location>
        <begin position="77"/>
        <end position="101"/>
    </location>
</feature>
<dbReference type="OrthoDB" id="3263055at2759"/>
<keyword evidence="2" id="KW-0472">Membrane</keyword>
<reference evidence="4 5" key="1">
    <citation type="journal article" date="2011" name="PLoS Pathog.">
        <title>Endophytic Life Strategies Decoded by Genome and Transcriptome Analyses of the Mutualistic Root Symbiont Piriformospora indica.</title>
        <authorList>
            <person name="Zuccaro A."/>
            <person name="Lahrmann U."/>
            <person name="Guldener U."/>
            <person name="Langen G."/>
            <person name="Pfiffi S."/>
            <person name="Biedenkopf D."/>
            <person name="Wong P."/>
            <person name="Samans B."/>
            <person name="Grimm C."/>
            <person name="Basiewicz M."/>
            <person name="Murat C."/>
            <person name="Martin F."/>
            <person name="Kogel K.H."/>
        </authorList>
    </citation>
    <scope>NUCLEOTIDE SEQUENCE [LARGE SCALE GENOMIC DNA]</scope>
    <source>
        <strain evidence="4 5">DSM 11827</strain>
    </source>
</reference>
<dbReference type="Proteomes" id="UP000007148">
    <property type="component" value="Unassembled WGS sequence"/>
</dbReference>
<dbReference type="STRING" id="1109443.G4T9J6"/>
<feature type="region of interest" description="Disordered" evidence="1">
    <location>
        <begin position="344"/>
        <end position="368"/>
    </location>
</feature>
<organism evidence="4 5">
    <name type="scientific">Serendipita indica (strain DSM 11827)</name>
    <name type="common">Root endophyte fungus</name>
    <name type="synonym">Piriformospora indica</name>
    <dbReference type="NCBI Taxonomy" id="1109443"/>
    <lineage>
        <taxon>Eukaryota</taxon>
        <taxon>Fungi</taxon>
        <taxon>Dikarya</taxon>
        <taxon>Basidiomycota</taxon>
        <taxon>Agaricomycotina</taxon>
        <taxon>Agaricomycetes</taxon>
        <taxon>Sebacinales</taxon>
        <taxon>Serendipitaceae</taxon>
        <taxon>Serendipita</taxon>
    </lineage>
</organism>
<dbReference type="InParanoid" id="G4T9J6"/>
<dbReference type="PANTHER" id="PTHR40465:SF1">
    <property type="entry name" value="DUF6534 DOMAIN-CONTAINING PROTEIN"/>
    <property type="match status" value="1"/>
</dbReference>
<dbReference type="EMBL" id="CAFZ01000023">
    <property type="protein sequence ID" value="CCA67968.1"/>
    <property type="molecule type" value="Genomic_DNA"/>
</dbReference>
<dbReference type="eggNOG" id="ENOG502SS2X">
    <property type="taxonomic scope" value="Eukaryota"/>
</dbReference>
<feature type="transmembrane region" description="Helical" evidence="2">
    <location>
        <begin position="142"/>
        <end position="161"/>
    </location>
</feature>
<comment type="caution">
    <text evidence="4">The sequence shown here is derived from an EMBL/GenBank/DDBJ whole genome shotgun (WGS) entry which is preliminary data.</text>
</comment>
<evidence type="ECO:0000313" key="5">
    <source>
        <dbReference type="Proteomes" id="UP000007148"/>
    </source>
</evidence>
<name>G4T9J6_SERID</name>
<gene>
    <name evidence="4" type="ORF">PIIN_01835</name>
</gene>
<feature type="transmembrane region" description="Helical" evidence="2">
    <location>
        <begin position="167"/>
        <end position="187"/>
    </location>
</feature>
<accession>G4T9J6</accession>
<feature type="domain" description="DUF6534" evidence="3">
    <location>
        <begin position="171"/>
        <end position="260"/>
    </location>
</feature>
<feature type="transmembrane region" description="Helical" evidence="2">
    <location>
        <begin position="233"/>
        <end position="249"/>
    </location>
</feature>